<reference evidence="4 5" key="1">
    <citation type="journal article" date="2016" name="Nat. Commun.">
        <title>Ectomycorrhizal ecology is imprinted in the genome of the dominant symbiotic fungus Cenococcum geophilum.</title>
        <authorList>
            <consortium name="DOE Joint Genome Institute"/>
            <person name="Peter M."/>
            <person name="Kohler A."/>
            <person name="Ohm R.A."/>
            <person name="Kuo A."/>
            <person name="Krutzmann J."/>
            <person name="Morin E."/>
            <person name="Arend M."/>
            <person name="Barry K.W."/>
            <person name="Binder M."/>
            <person name="Choi C."/>
            <person name="Clum A."/>
            <person name="Copeland A."/>
            <person name="Grisel N."/>
            <person name="Haridas S."/>
            <person name="Kipfer T."/>
            <person name="LaButti K."/>
            <person name="Lindquist E."/>
            <person name="Lipzen A."/>
            <person name="Maire R."/>
            <person name="Meier B."/>
            <person name="Mihaltcheva S."/>
            <person name="Molinier V."/>
            <person name="Murat C."/>
            <person name="Poggeler S."/>
            <person name="Quandt C.A."/>
            <person name="Sperisen C."/>
            <person name="Tritt A."/>
            <person name="Tisserant E."/>
            <person name="Crous P.W."/>
            <person name="Henrissat B."/>
            <person name="Nehls U."/>
            <person name="Egli S."/>
            <person name="Spatafora J.W."/>
            <person name="Grigoriev I.V."/>
            <person name="Martin F.M."/>
        </authorList>
    </citation>
    <scope>NUCLEOTIDE SEQUENCE [LARGE SCALE GENOMIC DNA]</scope>
    <source>
        <strain evidence="4 5">CBS 207.34</strain>
    </source>
</reference>
<sequence>MLLDRQIDPNYKHPEDQRTGLHEAIQQGHSELIPVLLKGGAKISIPDADGNTPLVYAIMYNRIDEFNLLLGDGVIESCTPNLNQATLLHFAAERSPQMVKKLITAGANPAAQDKDGDTPLFWALNSYECSEKDVLKIIKQLVANPDTIAVSNKRGMTAWHVAAQGSRSSVVKCLLQYSNGAEIGISNAAGETPLQIATREGNTEIANLLLDCPLNDIIPQPTASPTLLHSAIKKCQILTLQGLSVQDCNLSGDTPIHVVIRDGDPAIVEKSLQAFLQRVDNAINMRNNAGKTALDFALERSNSHAIELLLKHQASAGLEWVEEFEVIQRWSSKPWFPALREALKLGQVSPQSAPLLVDSAWSRDCVRIRKEIYIDEDTPEEAYAEIMVPCTVRSPVRRIVFKILSHDQGKNYLCHS</sequence>
<dbReference type="Pfam" id="PF00023">
    <property type="entry name" value="Ank"/>
    <property type="match status" value="1"/>
</dbReference>
<keyword evidence="1" id="KW-0677">Repeat</keyword>
<feature type="repeat" description="ANK" evidence="3">
    <location>
        <begin position="189"/>
        <end position="211"/>
    </location>
</feature>
<dbReference type="PANTHER" id="PTHR24198">
    <property type="entry name" value="ANKYRIN REPEAT AND PROTEIN KINASE DOMAIN-CONTAINING PROTEIN"/>
    <property type="match status" value="1"/>
</dbReference>
<dbReference type="AlphaFoldDB" id="A0A8E2JXF4"/>
<dbReference type="PROSITE" id="PS50297">
    <property type="entry name" value="ANK_REP_REGION"/>
    <property type="match status" value="2"/>
</dbReference>
<evidence type="ECO:0000256" key="2">
    <source>
        <dbReference type="ARBA" id="ARBA00023043"/>
    </source>
</evidence>
<dbReference type="EMBL" id="KV748839">
    <property type="protein sequence ID" value="OCL12737.1"/>
    <property type="molecule type" value="Genomic_DNA"/>
</dbReference>
<gene>
    <name evidence="4" type="ORF">AOQ84DRAFT_284584</name>
</gene>
<protein>
    <submittedName>
        <fullName evidence="4">Ankyrin</fullName>
    </submittedName>
</protein>
<dbReference type="Gene3D" id="1.25.40.20">
    <property type="entry name" value="Ankyrin repeat-containing domain"/>
    <property type="match status" value="3"/>
</dbReference>
<dbReference type="InterPro" id="IPR036770">
    <property type="entry name" value="Ankyrin_rpt-contain_sf"/>
</dbReference>
<evidence type="ECO:0000256" key="1">
    <source>
        <dbReference type="ARBA" id="ARBA00022737"/>
    </source>
</evidence>
<dbReference type="InterPro" id="IPR002110">
    <property type="entry name" value="Ankyrin_rpt"/>
</dbReference>
<dbReference type="Proteomes" id="UP000250140">
    <property type="component" value="Unassembled WGS sequence"/>
</dbReference>
<dbReference type="SUPFAM" id="SSF48403">
    <property type="entry name" value="Ankyrin repeat"/>
    <property type="match status" value="1"/>
</dbReference>
<dbReference type="SMART" id="SM00248">
    <property type="entry name" value="ANK"/>
    <property type="match status" value="8"/>
</dbReference>
<feature type="repeat" description="ANK" evidence="3">
    <location>
        <begin position="16"/>
        <end position="48"/>
    </location>
</feature>
<evidence type="ECO:0000313" key="4">
    <source>
        <dbReference type="EMBL" id="OCL12737.1"/>
    </source>
</evidence>
<proteinExistence type="predicted"/>
<accession>A0A8E2JXF4</accession>
<keyword evidence="2 3" id="KW-0040">ANK repeat</keyword>
<dbReference type="Pfam" id="PF12796">
    <property type="entry name" value="Ank_2"/>
    <property type="match status" value="3"/>
</dbReference>
<organism evidence="4 5">
    <name type="scientific">Glonium stellatum</name>
    <dbReference type="NCBI Taxonomy" id="574774"/>
    <lineage>
        <taxon>Eukaryota</taxon>
        <taxon>Fungi</taxon>
        <taxon>Dikarya</taxon>
        <taxon>Ascomycota</taxon>
        <taxon>Pezizomycotina</taxon>
        <taxon>Dothideomycetes</taxon>
        <taxon>Pleosporomycetidae</taxon>
        <taxon>Gloniales</taxon>
        <taxon>Gloniaceae</taxon>
        <taxon>Glonium</taxon>
    </lineage>
</organism>
<dbReference type="OrthoDB" id="341259at2759"/>
<dbReference type="PROSITE" id="PS50088">
    <property type="entry name" value="ANK_REPEAT"/>
    <property type="match status" value="2"/>
</dbReference>
<evidence type="ECO:0000256" key="3">
    <source>
        <dbReference type="PROSITE-ProRule" id="PRU00023"/>
    </source>
</evidence>
<evidence type="ECO:0000313" key="5">
    <source>
        <dbReference type="Proteomes" id="UP000250140"/>
    </source>
</evidence>
<keyword evidence="5" id="KW-1185">Reference proteome</keyword>
<name>A0A8E2JXF4_9PEZI</name>
<dbReference type="PANTHER" id="PTHR24198:SF194">
    <property type="entry name" value="INVERSIN-A"/>
    <property type="match status" value="1"/>
</dbReference>